<evidence type="ECO:0000256" key="4">
    <source>
        <dbReference type="ARBA" id="ARBA00022980"/>
    </source>
</evidence>
<evidence type="ECO:0000256" key="1">
    <source>
        <dbReference type="ARBA" id="ARBA00004173"/>
    </source>
</evidence>
<dbReference type="EMBL" id="JAFJYH010000158">
    <property type="protein sequence ID" value="KAG4417316.1"/>
    <property type="molecule type" value="Genomic_DNA"/>
</dbReference>
<name>A0A8H7TD71_9HELO</name>
<evidence type="ECO:0000256" key="3">
    <source>
        <dbReference type="ARBA" id="ARBA00022946"/>
    </source>
</evidence>
<evidence type="ECO:0000256" key="5">
    <source>
        <dbReference type="ARBA" id="ARBA00023128"/>
    </source>
</evidence>
<dbReference type="GO" id="GO:0006412">
    <property type="term" value="P:translation"/>
    <property type="evidence" value="ECO:0007669"/>
    <property type="project" value="TreeGrafter"/>
</dbReference>
<dbReference type="InterPro" id="IPR019189">
    <property type="entry name" value="Ribosomal_mL41"/>
</dbReference>
<organism evidence="7 8">
    <name type="scientific">Cadophora malorum</name>
    <dbReference type="NCBI Taxonomy" id="108018"/>
    <lineage>
        <taxon>Eukaryota</taxon>
        <taxon>Fungi</taxon>
        <taxon>Dikarya</taxon>
        <taxon>Ascomycota</taxon>
        <taxon>Pezizomycotina</taxon>
        <taxon>Leotiomycetes</taxon>
        <taxon>Helotiales</taxon>
        <taxon>Ploettnerulaceae</taxon>
        <taxon>Cadophora</taxon>
    </lineage>
</organism>
<evidence type="ECO:0000313" key="7">
    <source>
        <dbReference type="EMBL" id="KAG4417316.1"/>
    </source>
</evidence>
<dbReference type="PANTHER" id="PTHR21338">
    <property type="entry name" value="MITOCHONDRIAL RIBOSOMAL PROTEIN L41"/>
    <property type="match status" value="1"/>
</dbReference>
<reference evidence="7" key="1">
    <citation type="submission" date="2021-02" db="EMBL/GenBank/DDBJ databases">
        <title>Genome sequence Cadophora malorum strain M34.</title>
        <authorList>
            <person name="Stefanovic E."/>
            <person name="Vu D."/>
            <person name="Scully C."/>
            <person name="Dijksterhuis J."/>
            <person name="Roader J."/>
            <person name="Houbraken J."/>
        </authorList>
    </citation>
    <scope>NUCLEOTIDE SEQUENCE</scope>
    <source>
        <strain evidence="7">M34</strain>
    </source>
</reference>
<dbReference type="Proteomes" id="UP000664132">
    <property type="component" value="Unassembled WGS sequence"/>
</dbReference>
<protein>
    <submittedName>
        <fullName evidence="7">Uncharacterized protein</fullName>
    </submittedName>
</protein>
<dbReference type="GO" id="GO:0003735">
    <property type="term" value="F:structural constituent of ribosome"/>
    <property type="evidence" value="ECO:0007669"/>
    <property type="project" value="InterPro"/>
</dbReference>
<gene>
    <name evidence="7" type="ORF">IFR04_009531</name>
</gene>
<dbReference type="AlphaFoldDB" id="A0A8H7TD71"/>
<keyword evidence="4" id="KW-0689">Ribosomal protein</keyword>
<evidence type="ECO:0000256" key="6">
    <source>
        <dbReference type="ARBA" id="ARBA00023274"/>
    </source>
</evidence>
<evidence type="ECO:0000256" key="2">
    <source>
        <dbReference type="ARBA" id="ARBA00010152"/>
    </source>
</evidence>
<keyword evidence="8" id="KW-1185">Reference proteome</keyword>
<sequence length="103" mass="11577">MKPTQALAKRLKRLALTTKATNKGYYKGTGTGPMGTHTKHGGYIIDWDRVRTYVVPQDLKDFKLTPFVTKNMKRTQGRFEGDPKGAVSGAAYLKKWKDENGED</sequence>
<dbReference type="GO" id="GO:0005762">
    <property type="term" value="C:mitochondrial large ribosomal subunit"/>
    <property type="evidence" value="ECO:0007669"/>
    <property type="project" value="InterPro"/>
</dbReference>
<keyword evidence="5" id="KW-0496">Mitochondrion</keyword>
<evidence type="ECO:0000313" key="8">
    <source>
        <dbReference type="Proteomes" id="UP000664132"/>
    </source>
</evidence>
<accession>A0A8H7TD71</accession>
<dbReference type="Pfam" id="PF09809">
    <property type="entry name" value="MRP-L27"/>
    <property type="match status" value="1"/>
</dbReference>
<comment type="similarity">
    <text evidence="2">Belongs to the mitochondrion-specific ribosomal protein mL41 family.</text>
</comment>
<proteinExistence type="inferred from homology"/>
<dbReference type="PANTHER" id="PTHR21338:SF0">
    <property type="entry name" value="LARGE RIBOSOMAL SUBUNIT PROTEIN ML41"/>
    <property type="match status" value="1"/>
</dbReference>
<comment type="caution">
    <text evidence="7">The sequence shown here is derived from an EMBL/GenBank/DDBJ whole genome shotgun (WGS) entry which is preliminary data.</text>
</comment>
<comment type="subcellular location">
    <subcellularLocation>
        <location evidence="1">Mitochondrion</location>
    </subcellularLocation>
</comment>
<keyword evidence="3" id="KW-0809">Transit peptide</keyword>
<keyword evidence="6" id="KW-0687">Ribonucleoprotein</keyword>
<dbReference type="OrthoDB" id="408933at2759"/>